<gene>
    <name evidence="1" type="ORF">PsorP6_009755</name>
</gene>
<evidence type="ECO:0000313" key="1">
    <source>
        <dbReference type="EMBL" id="KAI9912075.1"/>
    </source>
</evidence>
<organism evidence="1 2">
    <name type="scientific">Peronosclerospora sorghi</name>
    <dbReference type="NCBI Taxonomy" id="230839"/>
    <lineage>
        <taxon>Eukaryota</taxon>
        <taxon>Sar</taxon>
        <taxon>Stramenopiles</taxon>
        <taxon>Oomycota</taxon>
        <taxon>Peronosporomycetes</taxon>
        <taxon>Peronosporales</taxon>
        <taxon>Peronosporaceae</taxon>
        <taxon>Peronosclerospora</taxon>
    </lineage>
</organism>
<protein>
    <submittedName>
        <fullName evidence="1">Uncharacterized protein</fullName>
    </submittedName>
</protein>
<name>A0ACC0W0B0_9STRA</name>
<proteinExistence type="predicted"/>
<reference evidence="1 2" key="1">
    <citation type="journal article" date="2022" name="bioRxiv">
        <title>The genome of the oomycete Peronosclerospora sorghi, a cosmopolitan pathogen of maize and sorghum, is inflated with dispersed pseudogenes.</title>
        <authorList>
            <person name="Fletcher K."/>
            <person name="Martin F."/>
            <person name="Isakeit T."/>
            <person name="Cavanaugh K."/>
            <person name="Magill C."/>
            <person name="Michelmore R."/>
        </authorList>
    </citation>
    <scope>NUCLEOTIDE SEQUENCE [LARGE SCALE GENOMIC DNA]</scope>
    <source>
        <strain evidence="1">P6</strain>
    </source>
</reference>
<dbReference type="EMBL" id="CM047584">
    <property type="protein sequence ID" value="KAI9912075.1"/>
    <property type="molecule type" value="Genomic_DNA"/>
</dbReference>
<keyword evidence="2" id="KW-1185">Reference proteome</keyword>
<comment type="caution">
    <text evidence="1">The sequence shown here is derived from an EMBL/GenBank/DDBJ whole genome shotgun (WGS) entry which is preliminary data.</text>
</comment>
<sequence length="59" mass="7371">MERKICRRLHKLILGASMQKQHMKFESLSFDVIMTFIRQMDEDMVHLEKENWCRWCKKR</sequence>
<accession>A0ACC0W0B0</accession>
<dbReference type="Proteomes" id="UP001163321">
    <property type="component" value="Chromosome 5"/>
</dbReference>
<evidence type="ECO:0000313" key="2">
    <source>
        <dbReference type="Proteomes" id="UP001163321"/>
    </source>
</evidence>